<name>A0A9P6MDC8_9FUNG</name>
<sequence>MSKLRYCGYIAQSLQYIFADANMAGYSYLPMRYCLTCQTSTTAHYTVKDLDGYKLVCLSYGQTWKQINLPSTTTTTTVSPTLTTTAGSSSSGINMPDGDDKSINVGHNALSNGAIVGIVVSVVALVVALSVAGYVWNRRRQDSAFDVVDQEEQFKYRRGSDDQRDAYLDSAALPQYTGIPTLPPIAQVSNLRVMNPDSEDEGGTPTTLNSSPFARRHQPASPSFEVRRGSSPGWRRGSFDDD</sequence>
<accession>A0A9P6MDC8</accession>
<evidence type="ECO:0000256" key="2">
    <source>
        <dbReference type="ARBA" id="ARBA00022692"/>
    </source>
</evidence>
<evidence type="ECO:0000313" key="8">
    <source>
        <dbReference type="Proteomes" id="UP000749646"/>
    </source>
</evidence>
<dbReference type="GO" id="GO:0071944">
    <property type="term" value="C:cell periphery"/>
    <property type="evidence" value="ECO:0007669"/>
    <property type="project" value="UniProtKB-ARBA"/>
</dbReference>
<comment type="caution">
    <text evidence="7">The sequence shown here is derived from an EMBL/GenBank/DDBJ whole genome shotgun (WGS) entry which is preliminary data.</text>
</comment>
<keyword evidence="4 6" id="KW-0472">Membrane</keyword>
<feature type="transmembrane region" description="Helical" evidence="6">
    <location>
        <begin position="114"/>
        <end position="136"/>
    </location>
</feature>
<reference evidence="7" key="1">
    <citation type="journal article" date="2020" name="Fungal Divers.">
        <title>Resolving the Mortierellaceae phylogeny through synthesis of multi-gene phylogenetics and phylogenomics.</title>
        <authorList>
            <person name="Vandepol N."/>
            <person name="Liber J."/>
            <person name="Desiro A."/>
            <person name="Na H."/>
            <person name="Kennedy M."/>
            <person name="Barry K."/>
            <person name="Grigoriev I.V."/>
            <person name="Miller A.N."/>
            <person name="O'Donnell K."/>
            <person name="Stajich J.E."/>
            <person name="Bonito G."/>
        </authorList>
    </citation>
    <scope>NUCLEOTIDE SEQUENCE</scope>
    <source>
        <strain evidence="7">MES-2147</strain>
    </source>
</reference>
<dbReference type="PANTHER" id="PTHR15549:SF26">
    <property type="entry name" value="AXIAL BUDDING PATTERN PROTEIN 2-RELATED"/>
    <property type="match status" value="1"/>
</dbReference>
<evidence type="ECO:0000256" key="4">
    <source>
        <dbReference type="ARBA" id="ARBA00023136"/>
    </source>
</evidence>
<dbReference type="EMBL" id="JAAAHW010002061">
    <property type="protein sequence ID" value="KAF9992784.1"/>
    <property type="molecule type" value="Genomic_DNA"/>
</dbReference>
<keyword evidence="8" id="KW-1185">Reference proteome</keyword>
<organism evidence="7 8">
    <name type="scientific">Modicella reniformis</name>
    <dbReference type="NCBI Taxonomy" id="1440133"/>
    <lineage>
        <taxon>Eukaryota</taxon>
        <taxon>Fungi</taxon>
        <taxon>Fungi incertae sedis</taxon>
        <taxon>Mucoromycota</taxon>
        <taxon>Mortierellomycotina</taxon>
        <taxon>Mortierellomycetes</taxon>
        <taxon>Mortierellales</taxon>
        <taxon>Mortierellaceae</taxon>
        <taxon>Modicella</taxon>
    </lineage>
</organism>
<keyword evidence="3 6" id="KW-1133">Transmembrane helix</keyword>
<protein>
    <submittedName>
        <fullName evidence="7">Uncharacterized protein</fullName>
    </submittedName>
</protein>
<dbReference type="OrthoDB" id="2396143at2759"/>
<dbReference type="GO" id="GO:0016020">
    <property type="term" value="C:membrane"/>
    <property type="evidence" value="ECO:0007669"/>
    <property type="project" value="UniProtKB-SubCell"/>
</dbReference>
<evidence type="ECO:0000256" key="6">
    <source>
        <dbReference type="SAM" id="Phobius"/>
    </source>
</evidence>
<gene>
    <name evidence="7" type="ORF">BGZ65_011805</name>
</gene>
<evidence type="ECO:0000256" key="3">
    <source>
        <dbReference type="ARBA" id="ARBA00022989"/>
    </source>
</evidence>
<proteinExistence type="predicted"/>
<dbReference type="AlphaFoldDB" id="A0A9P6MDC8"/>
<evidence type="ECO:0000256" key="5">
    <source>
        <dbReference type="SAM" id="MobiDB-lite"/>
    </source>
</evidence>
<dbReference type="PANTHER" id="PTHR15549">
    <property type="entry name" value="PAIRED IMMUNOGLOBULIN-LIKE TYPE 2 RECEPTOR"/>
    <property type="match status" value="1"/>
</dbReference>
<keyword evidence="2 6" id="KW-0812">Transmembrane</keyword>
<comment type="subcellular location">
    <subcellularLocation>
        <location evidence="1">Membrane</location>
        <topology evidence="1">Single-pass membrane protein</topology>
    </subcellularLocation>
</comment>
<dbReference type="Proteomes" id="UP000749646">
    <property type="component" value="Unassembled WGS sequence"/>
</dbReference>
<dbReference type="InterPro" id="IPR051694">
    <property type="entry name" value="Immunoregulatory_rcpt-like"/>
</dbReference>
<feature type="region of interest" description="Disordered" evidence="5">
    <location>
        <begin position="194"/>
        <end position="242"/>
    </location>
</feature>
<evidence type="ECO:0000256" key="1">
    <source>
        <dbReference type="ARBA" id="ARBA00004167"/>
    </source>
</evidence>
<evidence type="ECO:0000313" key="7">
    <source>
        <dbReference type="EMBL" id="KAF9992784.1"/>
    </source>
</evidence>